<sequence>MATTAIWDIKDNLKRVLDYTSNPNKTEVKEHDYQYNGLNQIISYTTQDLKTEKQLYVTGINCSYPTAFQEMEITKEGFNKTDGILAFHGYQSFVPGEVNAETAHQIGIELANLMWGDRFEVLVSTHLDKAHYHNHFVINSVSFVDGKKYYDNRENYKRMRDLSDSLCRKYRLSVIEHPQQKGSHYSQWNAEKKHELTWRDFIKEDVDFAIAHSMSMKQFYRHLQELGYHIKYGKHVAIKPKNKERYVRLRSLDKLGNYTADKIEERIYEQKFVKFQSLNIPKQKTKHFYYHGNIKDNKCKITGFKALYFRYLYLLGVLPKNAPHKKRVHFLLRDDLRQLDHITQEVTLISKKNITNLSELEANQYFASDKLENLLKERRCIYNKIRRCKNPEKKEMLQQDVESLSLQIKDLRKEVVLYEGIKVRSISIKQKLQQIHEEEKERDKQYRENKKSKGVK</sequence>
<reference evidence="3" key="1">
    <citation type="submission" date="2021-10" db="EMBL/GenBank/DDBJ databases">
        <title>Collection of gut derived symbiotic bacterial strains cultured from healthy donors.</title>
        <authorList>
            <person name="Lin H."/>
            <person name="Littmann E."/>
            <person name="Kohout C."/>
            <person name="Pamer E.G."/>
        </authorList>
    </citation>
    <scope>NUCLEOTIDE SEQUENCE</scope>
    <source>
        <strain evidence="3">DFI.5.2</strain>
    </source>
</reference>
<feature type="region of interest" description="Disordered" evidence="1">
    <location>
        <begin position="437"/>
        <end position="456"/>
    </location>
</feature>
<proteinExistence type="predicted"/>
<feature type="domain" description="MobA/VirD2-like nuclease" evidence="2">
    <location>
        <begin position="44"/>
        <end position="172"/>
    </location>
</feature>
<dbReference type="Pfam" id="PF03432">
    <property type="entry name" value="Relaxase"/>
    <property type="match status" value="1"/>
</dbReference>
<evidence type="ECO:0000256" key="1">
    <source>
        <dbReference type="SAM" id="MobiDB-lite"/>
    </source>
</evidence>
<evidence type="ECO:0000259" key="2">
    <source>
        <dbReference type="Pfam" id="PF03432"/>
    </source>
</evidence>
<dbReference type="EMBL" id="JAJDKQ010000028">
    <property type="protein sequence ID" value="MCB8562691.1"/>
    <property type="molecule type" value="Genomic_DNA"/>
</dbReference>
<dbReference type="RefSeq" id="WP_227408619.1">
    <property type="nucleotide sequence ID" value="NZ_JAJDKQ010000028.1"/>
</dbReference>
<protein>
    <submittedName>
        <fullName evidence="3">Relaxase/mobilization nuclease domain-containing protein</fullName>
    </submittedName>
</protein>
<evidence type="ECO:0000313" key="4">
    <source>
        <dbReference type="Proteomes" id="UP001197827"/>
    </source>
</evidence>
<name>A0AAW4VGJ1_9FIRM</name>
<accession>A0AAW4VGJ1</accession>
<organism evidence="3 4">
    <name type="scientific">Faecalibacillus intestinalis</name>
    <dbReference type="NCBI Taxonomy" id="1982626"/>
    <lineage>
        <taxon>Bacteria</taxon>
        <taxon>Bacillati</taxon>
        <taxon>Bacillota</taxon>
        <taxon>Erysipelotrichia</taxon>
        <taxon>Erysipelotrichales</taxon>
        <taxon>Coprobacillaceae</taxon>
        <taxon>Faecalibacillus</taxon>
    </lineage>
</organism>
<dbReference type="InterPro" id="IPR005094">
    <property type="entry name" value="Endonuclease_MobA/VirD2"/>
</dbReference>
<gene>
    <name evidence="3" type="ORF">LJD74_11905</name>
</gene>
<dbReference type="AlphaFoldDB" id="A0AAW4VGJ1"/>
<dbReference type="Proteomes" id="UP001197827">
    <property type="component" value="Unassembled WGS sequence"/>
</dbReference>
<evidence type="ECO:0000313" key="3">
    <source>
        <dbReference type="EMBL" id="MCB8562691.1"/>
    </source>
</evidence>
<comment type="caution">
    <text evidence="3">The sequence shown here is derived from an EMBL/GenBank/DDBJ whole genome shotgun (WGS) entry which is preliminary data.</text>
</comment>